<evidence type="ECO:0000313" key="9">
    <source>
        <dbReference type="EMBL" id="MBI4210496.1"/>
    </source>
</evidence>
<keyword evidence="3 7" id="KW-0808">Transferase</keyword>
<keyword evidence="2 7" id="KW-0489">Methyltransferase</keyword>
<feature type="domain" description="tRNA wybutosine-synthesizing protein" evidence="8">
    <location>
        <begin position="11"/>
        <end position="183"/>
    </location>
</feature>
<dbReference type="AlphaFoldDB" id="A0A8T3YMI1"/>
<dbReference type="GO" id="GO:0031591">
    <property type="term" value="P:wybutosine biosynthetic process"/>
    <property type="evidence" value="ECO:0007669"/>
    <property type="project" value="InterPro"/>
</dbReference>
<evidence type="ECO:0000256" key="5">
    <source>
        <dbReference type="ARBA" id="ARBA00022694"/>
    </source>
</evidence>
<dbReference type="Pfam" id="PF02676">
    <property type="entry name" value="TYW3"/>
    <property type="match status" value="1"/>
</dbReference>
<evidence type="ECO:0000313" key="10">
    <source>
        <dbReference type="Proteomes" id="UP000732298"/>
    </source>
</evidence>
<comment type="caution">
    <text evidence="9">The sequence shown here is derived from an EMBL/GenBank/DDBJ whole genome shotgun (WGS) entry which is preliminary data.</text>
</comment>
<reference evidence="9" key="1">
    <citation type="submission" date="2020-07" db="EMBL/GenBank/DDBJ databases">
        <title>Huge and variable diversity of episymbiotic CPR bacteria and DPANN archaea in groundwater ecosystems.</title>
        <authorList>
            <person name="He C.Y."/>
            <person name="Keren R."/>
            <person name="Whittaker M."/>
            <person name="Farag I.F."/>
            <person name="Doudna J."/>
            <person name="Cate J.H.D."/>
            <person name="Banfield J.F."/>
        </authorList>
    </citation>
    <scope>NUCLEOTIDE SEQUENCE</scope>
    <source>
        <strain evidence="9">NC_groundwater_1296_Ag_S-0.2um_52_80</strain>
    </source>
</reference>
<dbReference type="Proteomes" id="UP000732298">
    <property type="component" value="Unassembled WGS sequence"/>
</dbReference>
<dbReference type="InterPro" id="IPR022908">
    <property type="entry name" value="Taw3"/>
</dbReference>
<evidence type="ECO:0000256" key="6">
    <source>
        <dbReference type="ARBA" id="ARBA00030554"/>
    </source>
</evidence>
<comment type="function">
    <text evidence="7">S-adenosyl-L-methionine-dependent methyltransferase that acts as a component of the wyosine derivatives biosynthesis pathway. Probably methylates N-4 position of wybutosine-86 to produce wybutosine-72.</text>
</comment>
<comment type="similarity">
    <text evidence="1 7">Belongs to the TYW3 family.</text>
</comment>
<evidence type="ECO:0000259" key="8">
    <source>
        <dbReference type="Pfam" id="PF02676"/>
    </source>
</evidence>
<comment type="catalytic activity">
    <reaction evidence="7">
        <text>4-demethyl-7-[(3S)-3-amino-3-carboxypropyl]wyosine(37) in tRNA(Phe) + S-adenosyl-L-methionine = 7-[(3S)-3-amino-3-carboxypropyl]wyosine(37) in tRNA(Phe) + S-adenosyl-L-homocysteine + H(+)</text>
        <dbReference type="Rhea" id="RHEA:36635"/>
        <dbReference type="Rhea" id="RHEA-COMP:10378"/>
        <dbReference type="Rhea" id="RHEA-COMP:10379"/>
        <dbReference type="ChEBI" id="CHEBI:15378"/>
        <dbReference type="ChEBI" id="CHEBI:57856"/>
        <dbReference type="ChEBI" id="CHEBI:59789"/>
        <dbReference type="ChEBI" id="CHEBI:73543"/>
        <dbReference type="ChEBI" id="CHEBI:73550"/>
        <dbReference type="EC" id="2.1.1.282"/>
    </reaction>
</comment>
<dbReference type="PANTHER" id="PTHR48418">
    <property type="entry name" value="TRNA WYBUTOSINE-SYNTHESIZING PROTEIN 3"/>
    <property type="match status" value="1"/>
</dbReference>
<evidence type="ECO:0000256" key="7">
    <source>
        <dbReference type="HAMAP-Rule" id="MF_00266"/>
    </source>
</evidence>
<evidence type="ECO:0000256" key="3">
    <source>
        <dbReference type="ARBA" id="ARBA00022679"/>
    </source>
</evidence>
<protein>
    <recommendedName>
        <fullName evidence="6 7">tRNA(Phe) 7-((3-amino-3-carboxypropyl)-4-demethylwyosine(37)-N(4))-methyltransferase</fullName>
        <ecNumber evidence="7">2.1.1.282</ecNumber>
    </recommendedName>
    <alternativeName>
        <fullName evidence="7">tRNA wyosine derivatives biosynthesis protein Taw3</fullName>
    </alternativeName>
</protein>
<name>A0A8T3YMI1_9ARCH</name>
<organism evidence="9 10">
    <name type="scientific">Candidatus Iainarchaeum sp</name>
    <dbReference type="NCBI Taxonomy" id="3101447"/>
    <lineage>
        <taxon>Archaea</taxon>
        <taxon>Candidatus Iainarchaeota</taxon>
        <taxon>Candidatus Iainarchaeia</taxon>
        <taxon>Candidatus Iainarchaeales</taxon>
        <taxon>Candidatus Iainarchaeaceae</taxon>
        <taxon>Candidatus Iainarchaeum</taxon>
    </lineage>
</organism>
<dbReference type="HAMAP" id="MF_00266">
    <property type="entry name" value="TYW3_archaea"/>
    <property type="match status" value="1"/>
</dbReference>
<evidence type="ECO:0000256" key="4">
    <source>
        <dbReference type="ARBA" id="ARBA00022691"/>
    </source>
</evidence>
<evidence type="ECO:0000256" key="1">
    <source>
        <dbReference type="ARBA" id="ARBA00008569"/>
    </source>
</evidence>
<dbReference type="EC" id="2.1.1.282" evidence="7"/>
<dbReference type="PANTHER" id="PTHR48418:SF1">
    <property type="entry name" value="TRNA WYBUTOSINE-SYNTHESIZING PROTEIN 3"/>
    <property type="match status" value="1"/>
</dbReference>
<dbReference type="Gene3D" id="3.30.1960.10">
    <property type="entry name" value="tRNA wybutosine-synthesizing-like"/>
    <property type="match status" value="1"/>
</dbReference>
<keyword evidence="5 7" id="KW-0819">tRNA processing</keyword>
<accession>A0A8T3YMI1</accession>
<dbReference type="InterPro" id="IPR036602">
    <property type="entry name" value="tRNA_yW-synthesising-like_sf"/>
</dbReference>
<gene>
    <name evidence="7" type="primary">taw3</name>
    <name evidence="9" type="ORF">HY544_03260</name>
</gene>
<dbReference type="GO" id="GO:0030488">
    <property type="term" value="P:tRNA methylation"/>
    <property type="evidence" value="ECO:0007669"/>
    <property type="project" value="InterPro"/>
</dbReference>
<evidence type="ECO:0000256" key="2">
    <source>
        <dbReference type="ARBA" id="ARBA00022603"/>
    </source>
</evidence>
<dbReference type="GO" id="GO:0008175">
    <property type="term" value="F:tRNA methyltransferase activity"/>
    <property type="evidence" value="ECO:0007669"/>
    <property type="project" value="InterPro"/>
</dbReference>
<sequence length="187" mass="21683">MIKERHGKTFETALSQGKVDEQMESLCRFISGTKGYYTSSCCSGRIMLLEKRGDRKKDNLFHRKWHREVSLEELLEGLRENTRGELWFKLEPFILHIGCANLRDSVKVLGAMKNAGVKRGGIIVAEKEKFLIELQGTERMSFRVKISGRAMVGEDYIDSIFPMANRMLAKNYSRLERLESEFRKTLR</sequence>
<keyword evidence="4 7" id="KW-0949">S-adenosyl-L-methionine</keyword>
<dbReference type="EMBL" id="JACQPB010000034">
    <property type="protein sequence ID" value="MBI4210496.1"/>
    <property type="molecule type" value="Genomic_DNA"/>
</dbReference>
<dbReference type="InterPro" id="IPR003827">
    <property type="entry name" value="tRNA_yW-synthesising"/>
</dbReference>
<proteinExistence type="inferred from homology"/>
<dbReference type="SUPFAM" id="SSF111278">
    <property type="entry name" value="SSo0622-like"/>
    <property type="match status" value="1"/>
</dbReference>